<organism evidence="1 2">
    <name type="scientific">Paraburkholderia fungorum</name>
    <dbReference type="NCBI Taxonomy" id="134537"/>
    <lineage>
        <taxon>Bacteria</taxon>
        <taxon>Pseudomonadati</taxon>
        <taxon>Pseudomonadota</taxon>
        <taxon>Betaproteobacteria</taxon>
        <taxon>Burkholderiales</taxon>
        <taxon>Burkholderiaceae</taxon>
        <taxon>Paraburkholderia</taxon>
    </lineage>
</organism>
<accession>A0AAP5QFF3</accession>
<reference evidence="1" key="1">
    <citation type="submission" date="2022-08" db="EMBL/GenBank/DDBJ databases">
        <authorList>
            <person name="Kim S.-J."/>
        </authorList>
    </citation>
    <scope>NUCLEOTIDE SEQUENCE</scope>
    <source>
        <strain evidence="1">KJ</strain>
    </source>
</reference>
<protein>
    <submittedName>
        <fullName evidence="1">Uncharacterized protein</fullName>
    </submittedName>
</protein>
<dbReference type="AlphaFoldDB" id="A0AAP5QFF3"/>
<dbReference type="Proteomes" id="UP001246473">
    <property type="component" value="Unassembled WGS sequence"/>
</dbReference>
<dbReference type="EMBL" id="JANSLM010000018">
    <property type="protein sequence ID" value="MDT8842523.1"/>
    <property type="molecule type" value="Genomic_DNA"/>
</dbReference>
<gene>
    <name evidence="1" type="ORF">ParKJ_34375</name>
</gene>
<dbReference type="Gene3D" id="1.10.10.2830">
    <property type="match status" value="1"/>
</dbReference>
<proteinExistence type="predicted"/>
<name>A0AAP5QFF3_9BURK</name>
<comment type="caution">
    <text evidence="1">The sequence shown here is derived from an EMBL/GenBank/DDBJ whole genome shotgun (WGS) entry which is preliminary data.</text>
</comment>
<evidence type="ECO:0000313" key="1">
    <source>
        <dbReference type="EMBL" id="MDT8842523.1"/>
    </source>
</evidence>
<sequence>MMIRTTIAAKAAVDDPLRLAEIYRAGLGRHWNSLRDGSVQLAALNLKASAARLQQAVRISAFPREILDLFKHTGLVNRTARELIRASNEQGLEQLKIRAAAIDPAGKSRTQLCALLSGDEPAGSSYRAHSKERPLVLDQRYQEGIRSGLWSSTREAAQVLGVDQARLVNASKIAGLPEEVKLLFPGQTLTFALGWQLIQLTKLRGSESMRRVAIAARAAIPTLSQQELLNRFVGLEGNAVDVKVKRGKAGKLLLEFHCDADDPANETRLSMMAMWLRDVHPNAR</sequence>
<dbReference type="RefSeq" id="WP_046564598.1">
    <property type="nucleotide sequence ID" value="NZ_CP010025.1"/>
</dbReference>
<dbReference type="GeneID" id="66513525"/>
<evidence type="ECO:0000313" key="2">
    <source>
        <dbReference type="Proteomes" id="UP001246473"/>
    </source>
</evidence>